<comment type="caution">
    <text evidence="4">The sequence shown here is derived from an EMBL/GenBank/DDBJ whole genome shotgun (WGS) entry which is preliminary data.</text>
</comment>
<evidence type="ECO:0000256" key="1">
    <source>
        <dbReference type="SAM" id="MobiDB-lite"/>
    </source>
</evidence>
<accession>A0ABU3ZQH8</accession>
<feature type="chain" id="PRO_5047534006" evidence="2">
    <location>
        <begin position="25"/>
        <end position="197"/>
    </location>
</feature>
<reference evidence="4 5" key="1">
    <citation type="submission" date="2023-10" db="EMBL/GenBank/DDBJ databases">
        <title>Marine bacteria isolated from horseshoe crab.</title>
        <authorList>
            <person name="Cheng T.H."/>
        </authorList>
    </citation>
    <scope>NUCLEOTIDE SEQUENCE [LARGE SCALE GENOMIC DNA]</scope>
    <source>
        <strain evidence="4 5">HSC6</strain>
    </source>
</reference>
<dbReference type="EMBL" id="JAWJZI010000026">
    <property type="protein sequence ID" value="MDV5172268.1"/>
    <property type="molecule type" value="Genomic_DNA"/>
</dbReference>
<keyword evidence="5" id="KW-1185">Reference proteome</keyword>
<evidence type="ECO:0000259" key="3">
    <source>
        <dbReference type="Pfam" id="PF13511"/>
    </source>
</evidence>
<dbReference type="InterPro" id="IPR025392">
    <property type="entry name" value="DUF4124"/>
</dbReference>
<evidence type="ECO:0000256" key="2">
    <source>
        <dbReference type="SAM" id="SignalP"/>
    </source>
</evidence>
<feature type="region of interest" description="Disordered" evidence="1">
    <location>
        <begin position="55"/>
        <end position="106"/>
    </location>
</feature>
<evidence type="ECO:0000313" key="5">
    <source>
        <dbReference type="Proteomes" id="UP001186452"/>
    </source>
</evidence>
<dbReference type="RefSeq" id="WP_317525059.1">
    <property type="nucleotide sequence ID" value="NZ_JAWJZI010000026.1"/>
</dbReference>
<organism evidence="4 5">
    <name type="scientific">Photobacterium rosenbergii</name>
    <dbReference type="NCBI Taxonomy" id="294936"/>
    <lineage>
        <taxon>Bacteria</taxon>
        <taxon>Pseudomonadati</taxon>
        <taxon>Pseudomonadota</taxon>
        <taxon>Gammaproteobacteria</taxon>
        <taxon>Vibrionales</taxon>
        <taxon>Vibrionaceae</taxon>
        <taxon>Photobacterium</taxon>
    </lineage>
</organism>
<name>A0ABU3ZQH8_9GAMM</name>
<dbReference type="Pfam" id="PF17957">
    <property type="entry name" value="Big_7"/>
    <property type="match status" value="1"/>
</dbReference>
<feature type="compositionally biased region" description="Polar residues" evidence="1">
    <location>
        <begin position="97"/>
        <end position="106"/>
    </location>
</feature>
<gene>
    <name evidence="4" type="ORF">R2X38_25020</name>
</gene>
<dbReference type="InterPro" id="IPR013783">
    <property type="entry name" value="Ig-like_fold"/>
</dbReference>
<protein>
    <submittedName>
        <fullName evidence="4">DUF4124 domain-containing protein</fullName>
    </submittedName>
</protein>
<sequence length="197" mass="21531">MYRFSPVLAAFLVIWALHPSPTSASQIYTWQDEDGTTHFSDQPHTGAAVLDIQLPAPPAPLPVGNATTSADSSFIDDQPSPEEQLSNGSALPEPSIQIDNPTNQQTLRDNQGNLTITASANRKLNQGHNVQLRLDGEVYGRPQAQLSWPLTNIDRGSHTLQVELLKHGKVIASSEKITVFLHRARINQRPAPLPVPK</sequence>
<feature type="signal peptide" evidence="2">
    <location>
        <begin position="1"/>
        <end position="24"/>
    </location>
</feature>
<dbReference type="Proteomes" id="UP001186452">
    <property type="component" value="Unassembled WGS sequence"/>
</dbReference>
<keyword evidence="2" id="KW-0732">Signal</keyword>
<dbReference type="Gene3D" id="2.60.40.10">
    <property type="entry name" value="Immunoglobulins"/>
    <property type="match status" value="1"/>
</dbReference>
<proteinExistence type="predicted"/>
<feature type="domain" description="DUF4124" evidence="3">
    <location>
        <begin position="21"/>
        <end position="61"/>
    </location>
</feature>
<dbReference type="Pfam" id="PF13511">
    <property type="entry name" value="DUF4124"/>
    <property type="match status" value="1"/>
</dbReference>
<evidence type="ECO:0000313" key="4">
    <source>
        <dbReference type="EMBL" id="MDV5172268.1"/>
    </source>
</evidence>